<evidence type="ECO:0000256" key="5">
    <source>
        <dbReference type="ARBA" id="ARBA00013200"/>
    </source>
</evidence>
<evidence type="ECO:0000256" key="13">
    <source>
        <dbReference type="ARBA" id="ARBA00023136"/>
    </source>
</evidence>
<comment type="caution">
    <text evidence="21">The sequence shown here is derived from an EMBL/GenBank/DDBJ whole genome shotgun (WGS) entry which is preliminary data.</text>
</comment>
<evidence type="ECO:0000256" key="2">
    <source>
        <dbReference type="ARBA" id="ARBA00004651"/>
    </source>
</evidence>
<dbReference type="AlphaFoldDB" id="A0A2R5GEN0"/>
<dbReference type="Proteomes" id="UP000241890">
    <property type="component" value="Unassembled WGS sequence"/>
</dbReference>
<keyword evidence="9" id="KW-0808">Transferase</keyword>
<evidence type="ECO:0000256" key="19">
    <source>
        <dbReference type="SAM" id="MobiDB-lite"/>
    </source>
</evidence>
<dbReference type="EMBL" id="BEYU01000056">
    <property type="protein sequence ID" value="GBG29382.1"/>
    <property type="molecule type" value="Genomic_DNA"/>
</dbReference>
<evidence type="ECO:0000313" key="22">
    <source>
        <dbReference type="Proteomes" id="UP000241890"/>
    </source>
</evidence>
<feature type="transmembrane region" description="Helical" evidence="20">
    <location>
        <begin position="285"/>
        <end position="303"/>
    </location>
</feature>
<feature type="transmembrane region" description="Helical" evidence="20">
    <location>
        <begin position="128"/>
        <end position="149"/>
    </location>
</feature>
<comment type="catalytic activity">
    <reaction evidence="17">
        <text>alpha-ribazole + adenosylcob(III)inamide-GDP = adenosylcob(III)alamin + GMP + H(+)</text>
        <dbReference type="Rhea" id="RHEA:16049"/>
        <dbReference type="ChEBI" id="CHEBI:10329"/>
        <dbReference type="ChEBI" id="CHEBI:15378"/>
        <dbReference type="ChEBI" id="CHEBI:18408"/>
        <dbReference type="ChEBI" id="CHEBI:58115"/>
        <dbReference type="ChEBI" id="CHEBI:60487"/>
        <dbReference type="EC" id="2.7.8.26"/>
    </reaction>
</comment>
<dbReference type="InParanoid" id="A0A2R5GEN0"/>
<evidence type="ECO:0000256" key="10">
    <source>
        <dbReference type="ARBA" id="ARBA00022692"/>
    </source>
</evidence>
<feature type="compositionally biased region" description="Polar residues" evidence="19">
    <location>
        <begin position="23"/>
        <end position="32"/>
    </location>
</feature>
<organism evidence="21 22">
    <name type="scientific">Hondaea fermentalgiana</name>
    <dbReference type="NCBI Taxonomy" id="2315210"/>
    <lineage>
        <taxon>Eukaryota</taxon>
        <taxon>Sar</taxon>
        <taxon>Stramenopiles</taxon>
        <taxon>Bigyra</taxon>
        <taxon>Labyrinthulomycetes</taxon>
        <taxon>Thraustochytrida</taxon>
        <taxon>Thraustochytriidae</taxon>
        <taxon>Hondaea</taxon>
    </lineage>
</organism>
<evidence type="ECO:0000256" key="12">
    <source>
        <dbReference type="ARBA" id="ARBA00022989"/>
    </source>
</evidence>
<dbReference type="PANTHER" id="PTHR34148">
    <property type="entry name" value="ADENOSYLCOBINAMIDE-GDP RIBAZOLETRANSFERASE"/>
    <property type="match status" value="1"/>
</dbReference>
<dbReference type="GO" id="GO:0008818">
    <property type="term" value="F:cobalamin 5'-phosphate synthase activity"/>
    <property type="evidence" value="ECO:0007669"/>
    <property type="project" value="InterPro"/>
</dbReference>
<evidence type="ECO:0000256" key="14">
    <source>
        <dbReference type="ARBA" id="ARBA00025228"/>
    </source>
</evidence>
<dbReference type="UniPathway" id="UPA00148">
    <property type="reaction ID" value="UER00238"/>
</dbReference>
<comment type="pathway">
    <text evidence="3">Cofactor biosynthesis; adenosylcobalamin biosynthesis; adenosylcobalamin from cob(II)yrinate a,c-diamide: step 7/7.</text>
</comment>
<protein>
    <recommendedName>
        <fullName evidence="6">Adenosylcobinamide-GDP ribazoletransferase</fullName>
        <ecNumber evidence="5">2.7.8.26</ecNumber>
    </recommendedName>
    <alternativeName>
        <fullName evidence="16">Cobalamin synthase</fullName>
    </alternativeName>
    <alternativeName>
        <fullName evidence="15">Cobalamin-5'-phosphate synthase</fullName>
    </alternativeName>
</protein>
<proteinExistence type="inferred from homology"/>
<comment type="subcellular location">
    <subcellularLocation>
        <location evidence="2">Cell membrane</location>
        <topology evidence="2">Multi-pass membrane protein</topology>
    </subcellularLocation>
</comment>
<comment type="catalytic activity">
    <reaction evidence="18">
        <text>alpha-ribazole 5'-phosphate + adenosylcob(III)inamide-GDP = adenosylcob(III)alamin 5'-phosphate + GMP + H(+)</text>
        <dbReference type="Rhea" id="RHEA:23560"/>
        <dbReference type="ChEBI" id="CHEBI:15378"/>
        <dbReference type="ChEBI" id="CHEBI:57918"/>
        <dbReference type="ChEBI" id="CHEBI:58115"/>
        <dbReference type="ChEBI" id="CHEBI:60487"/>
        <dbReference type="ChEBI" id="CHEBI:60493"/>
        <dbReference type="EC" id="2.7.8.26"/>
    </reaction>
</comment>
<evidence type="ECO:0000256" key="18">
    <source>
        <dbReference type="ARBA" id="ARBA00049504"/>
    </source>
</evidence>
<keyword evidence="11" id="KW-0460">Magnesium</keyword>
<evidence type="ECO:0000256" key="16">
    <source>
        <dbReference type="ARBA" id="ARBA00032853"/>
    </source>
</evidence>
<evidence type="ECO:0000256" key="6">
    <source>
        <dbReference type="ARBA" id="ARBA00015850"/>
    </source>
</evidence>
<dbReference type="GO" id="GO:0051073">
    <property type="term" value="F:adenosylcobinamide-GDP ribazoletransferase activity"/>
    <property type="evidence" value="ECO:0007669"/>
    <property type="project" value="UniProtKB-EC"/>
</dbReference>
<reference evidence="21 22" key="1">
    <citation type="submission" date="2017-12" db="EMBL/GenBank/DDBJ databases">
        <title>Sequencing, de novo assembly and annotation of complete genome of a new Thraustochytrid species, strain FCC1311.</title>
        <authorList>
            <person name="Sedici K."/>
            <person name="Godart F."/>
            <person name="Aiese Cigliano R."/>
            <person name="Sanseverino W."/>
            <person name="Barakat M."/>
            <person name="Ortet P."/>
            <person name="Marechal E."/>
            <person name="Cagnac O."/>
            <person name="Amato A."/>
        </authorList>
    </citation>
    <scope>NUCLEOTIDE SEQUENCE [LARGE SCALE GENOMIC DNA]</scope>
</reference>
<keyword evidence="12 20" id="KW-1133">Transmembrane helix</keyword>
<dbReference type="Pfam" id="PF02654">
    <property type="entry name" value="CobS"/>
    <property type="match status" value="1"/>
</dbReference>
<comment type="function">
    <text evidence="14">Joins adenosylcobinamide-GDP and alpha-ribazole to generate adenosylcobalamin (Ado-cobalamin). Also synthesizes adenosylcobalamin 5'-phosphate from adenosylcobinamide-GDP and alpha-ribazole 5'-phosphate.</text>
</comment>
<gene>
    <name evidence="21" type="ORF">FCC1311_056042</name>
</gene>
<evidence type="ECO:0000256" key="15">
    <source>
        <dbReference type="ARBA" id="ARBA00032605"/>
    </source>
</evidence>
<name>A0A2R5GEN0_9STRA</name>
<keyword evidence="8" id="KW-0169">Cobalamin biosynthesis</keyword>
<evidence type="ECO:0000256" key="1">
    <source>
        <dbReference type="ARBA" id="ARBA00001946"/>
    </source>
</evidence>
<evidence type="ECO:0000256" key="4">
    <source>
        <dbReference type="ARBA" id="ARBA00010561"/>
    </source>
</evidence>
<evidence type="ECO:0000313" key="21">
    <source>
        <dbReference type="EMBL" id="GBG29382.1"/>
    </source>
</evidence>
<dbReference type="InterPro" id="IPR003805">
    <property type="entry name" value="CobS"/>
</dbReference>
<feature type="transmembrane region" description="Helical" evidence="20">
    <location>
        <begin position="259"/>
        <end position="279"/>
    </location>
</feature>
<evidence type="ECO:0000256" key="20">
    <source>
        <dbReference type="SAM" id="Phobius"/>
    </source>
</evidence>
<accession>A0A2R5GEN0</accession>
<dbReference type="PANTHER" id="PTHR34148:SF1">
    <property type="entry name" value="ADENOSYLCOBINAMIDE-GDP RIBAZOLETRANSFERASE"/>
    <property type="match status" value="1"/>
</dbReference>
<dbReference type="OrthoDB" id="2123309at2759"/>
<dbReference type="HAMAP" id="MF_00719">
    <property type="entry name" value="CobS"/>
    <property type="match status" value="1"/>
</dbReference>
<evidence type="ECO:0000256" key="8">
    <source>
        <dbReference type="ARBA" id="ARBA00022573"/>
    </source>
</evidence>
<keyword evidence="10 20" id="KW-0812">Transmembrane</keyword>
<evidence type="ECO:0000256" key="11">
    <source>
        <dbReference type="ARBA" id="ARBA00022842"/>
    </source>
</evidence>
<feature type="transmembrane region" description="Helical" evidence="20">
    <location>
        <begin position="104"/>
        <end position="122"/>
    </location>
</feature>
<evidence type="ECO:0000256" key="17">
    <source>
        <dbReference type="ARBA" id="ARBA00048623"/>
    </source>
</evidence>
<keyword evidence="7" id="KW-1003">Cell membrane</keyword>
<comment type="cofactor">
    <cofactor evidence="1">
        <name>Mg(2+)</name>
        <dbReference type="ChEBI" id="CHEBI:18420"/>
    </cofactor>
</comment>
<keyword evidence="13 20" id="KW-0472">Membrane</keyword>
<comment type="similarity">
    <text evidence="4">Belongs to the CobS family.</text>
</comment>
<evidence type="ECO:0000256" key="3">
    <source>
        <dbReference type="ARBA" id="ARBA00004663"/>
    </source>
</evidence>
<feature type="region of interest" description="Disordered" evidence="19">
    <location>
        <begin position="1"/>
        <end position="64"/>
    </location>
</feature>
<keyword evidence="22" id="KW-1185">Reference proteome</keyword>
<feature type="transmembrane region" description="Helical" evidence="20">
    <location>
        <begin position="310"/>
        <end position="330"/>
    </location>
</feature>
<feature type="transmembrane region" description="Helical" evidence="20">
    <location>
        <begin position="342"/>
        <end position="364"/>
    </location>
</feature>
<evidence type="ECO:0000256" key="7">
    <source>
        <dbReference type="ARBA" id="ARBA00022475"/>
    </source>
</evidence>
<evidence type="ECO:0000256" key="9">
    <source>
        <dbReference type="ARBA" id="ARBA00022679"/>
    </source>
</evidence>
<dbReference type="EC" id="2.7.8.26" evidence="5"/>
<sequence>MAPNNALMKSKLGDEDTADLNGQGDTATNQEQDVGPAARTRGGVVSSEEVAGRGDGVNEASEGGEAEAEWFKELKRALVAAMFLTRLPMPAFVDHNPRDLVPGMMYFPLIGSIVGIWCGLWYEALVQLWNPLIAACASTLAGVWVSGCFHEDGLMDTTDAFGGGWTRAQILRIMKDSRCGTYAVVVMNLFMTAKIALLEDLGSDVEHGLAQVQGALVVAHTCSRITSLWLVSLFDYVHDEGDDKGLLYNTFAGCLRAGLLSWPRVILASVYALGVGALILPLERLVLIIVVLAIMIVGSGFYARSILGGVIGDYLGAIIMLTEALIYMTLTADLSNLTPAAWIRLFLFCGVPALFMPGVSGFLARQGVAQACHTD</sequence>
<dbReference type="GO" id="GO:0005886">
    <property type="term" value="C:plasma membrane"/>
    <property type="evidence" value="ECO:0007669"/>
    <property type="project" value="UniProtKB-SubCell"/>
</dbReference>